<dbReference type="Gene3D" id="3.40.50.720">
    <property type="entry name" value="NAD(P)-binding Rossmann-like Domain"/>
    <property type="match status" value="1"/>
</dbReference>
<organism evidence="4 5">
    <name type="scientific">Artemisia annua</name>
    <name type="common">Sweet wormwood</name>
    <dbReference type="NCBI Taxonomy" id="35608"/>
    <lineage>
        <taxon>Eukaryota</taxon>
        <taxon>Viridiplantae</taxon>
        <taxon>Streptophyta</taxon>
        <taxon>Embryophyta</taxon>
        <taxon>Tracheophyta</taxon>
        <taxon>Spermatophyta</taxon>
        <taxon>Magnoliopsida</taxon>
        <taxon>eudicotyledons</taxon>
        <taxon>Gunneridae</taxon>
        <taxon>Pentapetalae</taxon>
        <taxon>asterids</taxon>
        <taxon>campanulids</taxon>
        <taxon>Asterales</taxon>
        <taxon>Asteraceae</taxon>
        <taxon>Asteroideae</taxon>
        <taxon>Anthemideae</taxon>
        <taxon>Artemisiinae</taxon>
        <taxon>Artemisia</taxon>
    </lineage>
</organism>
<feature type="domain" description="Enoyl reductase (ER)" evidence="3">
    <location>
        <begin position="1"/>
        <end position="196"/>
    </location>
</feature>
<evidence type="ECO:0000259" key="3">
    <source>
        <dbReference type="SMART" id="SM00829"/>
    </source>
</evidence>
<comment type="caution">
    <text evidence="4">The sequence shown here is derived from an EMBL/GenBank/DDBJ whole genome shotgun (WGS) entry which is preliminary data.</text>
</comment>
<dbReference type="GO" id="GO:0035925">
    <property type="term" value="F:mRNA 3'-UTR AU-rich region binding"/>
    <property type="evidence" value="ECO:0007669"/>
    <property type="project" value="TreeGrafter"/>
</dbReference>
<evidence type="ECO:0000256" key="2">
    <source>
        <dbReference type="ARBA" id="ARBA00023002"/>
    </source>
</evidence>
<dbReference type="Gene3D" id="3.90.180.10">
    <property type="entry name" value="Medium-chain alcohol dehydrogenases, catalytic domain"/>
    <property type="match status" value="2"/>
</dbReference>
<evidence type="ECO:0000256" key="1">
    <source>
        <dbReference type="ARBA" id="ARBA00022857"/>
    </source>
</evidence>
<dbReference type="PANTHER" id="PTHR48106:SF13">
    <property type="entry name" value="QUINONE OXIDOREDUCTASE-RELATED"/>
    <property type="match status" value="1"/>
</dbReference>
<sequence>MADIVFCRACGWLNRGHTFIYLLCEGMEAVGVVIAVGPGLTDLQVGDIVAYALRTMGSYAEEHILPADRAVPVPSSIDPSINQLRSKQTIEQIFNSRMGQGSLACLKDRGHMVIFGQAPDPVPISALAVKSLYLTRPSLFQYTAKREELLETAEEAFANIANGVLRVRVNHKYPPSQAAQAHFDLESRKTTSSILLIPDGVES</sequence>
<dbReference type="GO" id="GO:0005829">
    <property type="term" value="C:cytosol"/>
    <property type="evidence" value="ECO:0007669"/>
    <property type="project" value="TreeGrafter"/>
</dbReference>
<dbReference type="GO" id="GO:0070402">
    <property type="term" value="F:NADPH binding"/>
    <property type="evidence" value="ECO:0007669"/>
    <property type="project" value="TreeGrafter"/>
</dbReference>
<protein>
    <submittedName>
        <fullName evidence="4">Quinone oxidoreductase</fullName>
    </submittedName>
</protein>
<dbReference type="InterPro" id="IPR011032">
    <property type="entry name" value="GroES-like_sf"/>
</dbReference>
<proteinExistence type="predicted"/>
<accession>A0A2U1NX96</accession>
<evidence type="ECO:0000313" key="5">
    <source>
        <dbReference type="Proteomes" id="UP000245207"/>
    </source>
</evidence>
<dbReference type="InterPro" id="IPR013154">
    <property type="entry name" value="ADH-like_N"/>
</dbReference>
<dbReference type="SMART" id="SM00829">
    <property type="entry name" value="PKS_ER"/>
    <property type="match status" value="1"/>
</dbReference>
<name>A0A2U1NX96_ARTAN</name>
<dbReference type="GO" id="GO:0003960">
    <property type="term" value="F:quinone reductase (NADPH) activity"/>
    <property type="evidence" value="ECO:0007669"/>
    <property type="project" value="TreeGrafter"/>
</dbReference>
<keyword evidence="5" id="KW-1185">Reference proteome</keyword>
<reference evidence="4 5" key="1">
    <citation type="journal article" date="2018" name="Mol. Plant">
        <title>The genome of Artemisia annua provides insight into the evolution of Asteraceae family and artemisinin biosynthesis.</title>
        <authorList>
            <person name="Shen Q."/>
            <person name="Zhang L."/>
            <person name="Liao Z."/>
            <person name="Wang S."/>
            <person name="Yan T."/>
            <person name="Shi P."/>
            <person name="Liu M."/>
            <person name="Fu X."/>
            <person name="Pan Q."/>
            <person name="Wang Y."/>
            <person name="Lv Z."/>
            <person name="Lu X."/>
            <person name="Zhang F."/>
            <person name="Jiang W."/>
            <person name="Ma Y."/>
            <person name="Chen M."/>
            <person name="Hao X."/>
            <person name="Li L."/>
            <person name="Tang Y."/>
            <person name="Lv G."/>
            <person name="Zhou Y."/>
            <person name="Sun X."/>
            <person name="Brodelius P.E."/>
            <person name="Rose J.K.C."/>
            <person name="Tang K."/>
        </authorList>
    </citation>
    <scope>NUCLEOTIDE SEQUENCE [LARGE SCALE GENOMIC DNA]</scope>
    <source>
        <strain evidence="5">cv. Huhao1</strain>
        <tissue evidence="4">Leaf</tissue>
    </source>
</reference>
<keyword evidence="1" id="KW-0521">NADP</keyword>
<evidence type="ECO:0000313" key="4">
    <source>
        <dbReference type="EMBL" id="PWA78136.1"/>
    </source>
</evidence>
<dbReference type="EMBL" id="PKPP01002030">
    <property type="protein sequence ID" value="PWA78136.1"/>
    <property type="molecule type" value="Genomic_DNA"/>
</dbReference>
<dbReference type="PANTHER" id="PTHR48106">
    <property type="entry name" value="QUINONE OXIDOREDUCTASE PIG3-RELATED"/>
    <property type="match status" value="1"/>
</dbReference>
<dbReference type="AlphaFoldDB" id="A0A2U1NX96"/>
<dbReference type="Proteomes" id="UP000245207">
    <property type="component" value="Unassembled WGS sequence"/>
</dbReference>
<dbReference type="SUPFAM" id="SSF50129">
    <property type="entry name" value="GroES-like"/>
    <property type="match status" value="1"/>
</dbReference>
<dbReference type="Pfam" id="PF08240">
    <property type="entry name" value="ADH_N"/>
    <property type="match status" value="1"/>
</dbReference>
<dbReference type="Pfam" id="PF13602">
    <property type="entry name" value="ADH_zinc_N_2"/>
    <property type="match status" value="1"/>
</dbReference>
<gene>
    <name evidence="4" type="ORF">CTI12_AA216740</name>
</gene>
<dbReference type="InterPro" id="IPR020843">
    <property type="entry name" value="ER"/>
</dbReference>
<keyword evidence="2" id="KW-0560">Oxidoreductase</keyword>
<dbReference type="OrthoDB" id="1733814at2759"/>
<dbReference type="STRING" id="35608.A0A2U1NX96"/>